<evidence type="ECO:0000313" key="2">
    <source>
        <dbReference type="EMBL" id="MFC6647181.1"/>
    </source>
</evidence>
<dbReference type="EMBL" id="JBHSWI010000001">
    <property type="protein sequence ID" value="MFC6647181.1"/>
    <property type="molecule type" value="Genomic_DNA"/>
</dbReference>
<accession>A0ABW1ZDE8</accession>
<organism evidence="2 3">
    <name type="scientific">Granulicella cerasi</name>
    <dbReference type="NCBI Taxonomy" id="741063"/>
    <lineage>
        <taxon>Bacteria</taxon>
        <taxon>Pseudomonadati</taxon>
        <taxon>Acidobacteriota</taxon>
        <taxon>Terriglobia</taxon>
        <taxon>Terriglobales</taxon>
        <taxon>Acidobacteriaceae</taxon>
        <taxon>Granulicella</taxon>
    </lineage>
</organism>
<dbReference type="RefSeq" id="WP_263370905.1">
    <property type="nucleotide sequence ID" value="NZ_JAGSYD010000002.1"/>
</dbReference>
<keyword evidence="3" id="KW-1185">Reference proteome</keyword>
<name>A0ABW1ZDE8_9BACT</name>
<dbReference type="Proteomes" id="UP001596391">
    <property type="component" value="Unassembled WGS sequence"/>
</dbReference>
<gene>
    <name evidence="2" type="ORF">ACFQBQ_16705</name>
</gene>
<comment type="caution">
    <text evidence="2">The sequence shown here is derived from an EMBL/GenBank/DDBJ whole genome shotgun (WGS) entry which is preliminary data.</text>
</comment>
<proteinExistence type="predicted"/>
<sequence>MRILLDILEAVGGWNHGLHIQIDNQPYLPLVIEAMDECGPCGLPAVSVTHYGKQNGDAMRDPEMCFELGFAGGAHLNPFYWRNDYIGIEQWSRFIRDGNYCYHAQLHEQHEAFAKLWDKNLRQQRFFEAFQQQQAKIA</sequence>
<protein>
    <submittedName>
        <fullName evidence="2">DUF6908 domain-containing protein</fullName>
    </submittedName>
</protein>
<evidence type="ECO:0000313" key="3">
    <source>
        <dbReference type="Proteomes" id="UP001596391"/>
    </source>
</evidence>
<feature type="domain" description="DUF6908" evidence="1">
    <location>
        <begin position="3"/>
        <end position="127"/>
    </location>
</feature>
<reference evidence="3" key="1">
    <citation type="journal article" date="2019" name="Int. J. Syst. Evol. Microbiol.">
        <title>The Global Catalogue of Microorganisms (GCM) 10K type strain sequencing project: providing services to taxonomists for standard genome sequencing and annotation.</title>
        <authorList>
            <consortium name="The Broad Institute Genomics Platform"/>
            <consortium name="The Broad Institute Genome Sequencing Center for Infectious Disease"/>
            <person name="Wu L."/>
            <person name="Ma J."/>
        </authorList>
    </citation>
    <scope>NUCLEOTIDE SEQUENCE [LARGE SCALE GENOMIC DNA]</scope>
    <source>
        <strain evidence="3">CGMCC 1.16026</strain>
    </source>
</reference>
<evidence type="ECO:0000259" key="1">
    <source>
        <dbReference type="Pfam" id="PF21849"/>
    </source>
</evidence>
<dbReference type="Pfam" id="PF21849">
    <property type="entry name" value="DUF6908"/>
    <property type="match status" value="1"/>
</dbReference>
<dbReference type="InterPro" id="IPR054203">
    <property type="entry name" value="DUF6908"/>
</dbReference>